<name>D3VK09_XENNA</name>
<organism evidence="1 2">
    <name type="scientific">Xenorhabdus nematophila (strain ATCC 19061 / DSM 3370 / CCUG 14189 / LMG 1036 / NCIMB 9965 / AN6)</name>
    <dbReference type="NCBI Taxonomy" id="406817"/>
    <lineage>
        <taxon>Bacteria</taxon>
        <taxon>Pseudomonadati</taxon>
        <taxon>Pseudomonadota</taxon>
        <taxon>Gammaproteobacteria</taxon>
        <taxon>Enterobacterales</taxon>
        <taxon>Morganellaceae</taxon>
        <taxon>Xenorhabdus</taxon>
    </lineage>
</organism>
<gene>
    <name evidence="1" type="ordered locus">XNC1_3014</name>
</gene>
<keyword evidence="2" id="KW-1185">Reference proteome</keyword>
<evidence type="ECO:0000313" key="1">
    <source>
        <dbReference type="EMBL" id="CBJ91068.1"/>
    </source>
</evidence>
<dbReference type="AlphaFoldDB" id="D3VK09"/>
<dbReference type="KEGG" id="xne:XNC1_3014"/>
<dbReference type="RefSeq" id="WP_013184774.1">
    <property type="nucleotide sequence ID" value="NC_014228.1"/>
</dbReference>
<dbReference type="HOGENOM" id="CLU_3224070_0_0_6"/>
<sequence length="44" mass="5368">MGLDISDAFHKRTLESNMLQRNVTEELHLLVFYSDNRHRLHPWF</sequence>
<proteinExistence type="predicted"/>
<evidence type="ECO:0000313" key="2">
    <source>
        <dbReference type="Proteomes" id="UP000008075"/>
    </source>
</evidence>
<reference evidence="1 2" key="1">
    <citation type="journal article" date="2011" name="PLoS ONE">
        <title>The entomopathogenic bacterial endosymbionts xenorhabdus and photorhabdus: convergent lifestyles from divergent genomes.</title>
        <authorList>
            <person name="Chaston J.M."/>
            <person name="Suen G."/>
            <person name="Tucker S.L."/>
            <person name="Andersen A.W."/>
            <person name="Bhasin A."/>
            <person name="Bode E."/>
            <person name="Bode H.B."/>
            <person name="Brachmann A.O."/>
            <person name="Cowles C.E."/>
            <person name="Cowles K.N."/>
            <person name="Darby C."/>
            <person name="de Leon L."/>
            <person name="Drace K."/>
            <person name="Du Z."/>
            <person name="Givaudan A."/>
            <person name="Herbert Tran E.E."/>
            <person name="Jewell K.A."/>
            <person name="Knack J.J."/>
            <person name="Krasomil-Osterfeld K.C."/>
            <person name="Kukor R."/>
            <person name="Lanois A."/>
            <person name="Latreille P."/>
            <person name="Leimgruber N.K."/>
            <person name="Lipke C.M."/>
            <person name="Liu R."/>
            <person name="Lu X."/>
            <person name="Martens E.C."/>
            <person name="Marri P.R."/>
            <person name="Medigue C."/>
            <person name="Menard M.L."/>
            <person name="Miller N.M."/>
            <person name="Morales-Soto N."/>
            <person name="Norton S."/>
            <person name="Ogier J.C."/>
            <person name="Orchard S.S."/>
            <person name="Park D."/>
            <person name="Park Y."/>
            <person name="Qurollo B.A."/>
            <person name="Sugar D.R."/>
            <person name="Richards G.R."/>
            <person name="Rouy Z."/>
            <person name="Slominski B."/>
            <person name="Slominski K."/>
            <person name="Snyder H."/>
            <person name="Tjaden B.C."/>
            <person name="van der Hoeven R."/>
            <person name="Welch R.D."/>
            <person name="Wheeler C."/>
            <person name="Xiang B."/>
            <person name="Barbazuk B."/>
            <person name="Gaudriault S."/>
            <person name="Goodner B."/>
            <person name="Slater S.C."/>
            <person name="Forst S."/>
            <person name="Goldman B.S."/>
            <person name="Goodrich-Blair H."/>
        </authorList>
    </citation>
    <scope>NUCLEOTIDE SEQUENCE [LARGE SCALE GENOMIC DNA]</scope>
    <source>
        <strain evidence="2">ATCC 19061 / DSM 3370 / CCUG 14189 / LMG 1036 / NCIMB 9965 / AN6</strain>
    </source>
</reference>
<protein>
    <submittedName>
        <fullName evidence="1">Uncharacterized protein</fullName>
    </submittedName>
</protein>
<dbReference type="Proteomes" id="UP000008075">
    <property type="component" value="Chromosome"/>
</dbReference>
<dbReference type="STRING" id="406817.XNC1_3014"/>
<dbReference type="GeneID" id="94019013"/>
<accession>D3VK09</accession>
<dbReference type="EMBL" id="FN667742">
    <property type="protein sequence ID" value="CBJ91068.1"/>
    <property type="molecule type" value="Genomic_DNA"/>
</dbReference>